<dbReference type="Pfam" id="PF08341">
    <property type="entry name" value="TED"/>
    <property type="match status" value="1"/>
</dbReference>
<evidence type="ECO:0008006" key="5">
    <source>
        <dbReference type="Google" id="ProtNLM"/>
    </source>
</evidence>
<dbReference type="GO" id="GO:0016042">
    <property type="term" value="P:lipid catabolic process"/>
    <property type="evidence" value="ECO:0007669"/>
    <property type="project" value="InterPro"/>
</dbReference>
<feature type="compositionally biased region" description="Low complexity" evidence="1">
    <location>
        <begin position="495"/>
        <end position="509"/>
    </location>
</feature>
<evidence type="ECO:0000256" key="1">
    <source>
        <dbReference type="SAM" id="MobiDB-lite"/>
    </source>
</evidence>
<feature type="region of interest" description="Disordered" evidence="1">
    <location>
        <begin position="744"/>
        <end position="767"/>
    </location>
</feature>
<reference evidence="4" key="1">
    <citation type="submission" date="2024-06" db="EMBL/GenBank/DDBJ databases">
        <authorList>
            <consortium name="consrtm"/>
            <person name="Uemura M."/>
            <person name="Terahara T."/>
        </authorList>
    </citation>
    <scope>NUCLEOTIDE SEQUENCE</scope>
    <source>
        <strain evidence="4">KM77-8</strain>
    </source>
</reference>
<feature type="region of interest" description="Disordered" evidence="1">
    <location>
        <begin position="429"/>
        <end position="578"/>
    </location>
</feature>
<dbReference type="EMBL" id="AP035768">
    <property type="protein sequence ID" value="BFO21619.1"/>
    <property type="molecule type" value="Genomic_DNA"/>
</dbReference>
<feature type="compositionally biased region" description="Low complexity" evidence="1">
    <location>
        <begin position="552"/>
        <end position="565"/>
    </location>
</feature>
<dbReference type="InterPro" id="IPR008475">
    <property type="entry name" value="PLipase_C_C"/>
</dbReference>
<dbReference type="Pfam" id="PF05506">
    <property type="entry name" value="PLipase_C_C"/>
    <property type="match status" value="1"/>
</dbReference>
<feature type="compositionally biased region" description="Basic residues" evidence="1">
    <location>
        <begin position="443"/>
        <end position="452"/>
    </location>
</feature>
<feature type="domain" description="Thioester" evidence="3">
    <location>
        <begin position="115"/>
        <end position="216"/>
    </location>
</feature>
<dbReference type="Gene3D" id="1.10.150.480">
    <property type="match status" value="1"/>
</dbReference>
<feature type="compositionally biased region" description="Basic residues" evidence="1">
    <location>
        <begin position="463"/>
        <end position="476"/>
    </location>
</feature>
<evidence type="ECO:0000313" key="4">
    <source>
        <dbReference type="EMBL" id="BFO21619.1"/>
    </source>
</evidence>
<organism evidence="4">
    <name type="scientific">Streptomyces haneummycinicus</name>
    <dbReference type="NCBI Taxonomy" id="3074435"/>
    <lineage>
        <taxon>Bacteria</taxon>
        <taxon>Bacillati</taxon>
        <taxon>Actinomycetota</taxon>
        <taxon>Actinomycetes</taxon>
        <taxon>Kitasatosporales</taxon>
        <taxon>Streptomycetaceae</taxon>
        <taxon>Streptomyces</taxon>
    </lineage>
</organism>
<evidence type="ECO:0000259" key="2">
    <source>
        <dbReference type="Pfam" id="PF05506"/>
    </source>
</evidence>
<evidence type="ECO:0000259" key="3">
    <source>
        <dbReference type="Pfam" id="PF08341"/>
    </source>
</evidence>
<dbReference type="NCBIfam" id="TIGR03934">
    <property type="entry name" value="TQXA_dom"/>
    <property type="match status" value="1"/>
</dbReference>
<name>A0AAT9HVZ5_9ACTN</name>
<dbReference type="InterPro" id="IPR023849">
    <property type="entry name" value="TQXA_dom"/>
</dbReference>
<gene>
    <name evidence="4" type="ORF">SHKM778_80070</name>
</gene>
<feature type="domain" description="Bacterial phospholipase C C-terminal" evidence="2">
    <location>
        <begin position="355"/>
        <end position="419"/>
    </location>
</feature>
<feature type="region of interest" description="Disordered" evidence="1">
    <location>
        <begin position="625"/>
        <end position="726"/>
    </location>
</feature>
<sequence length="809" mass="83301">MKFAGGTVPRVNGSRSERISVFASFSAWSVRGRGSARLAAGTLASGLVTTAVLAGAGTAAAAAGDETAPGHSGAAATIGGLKTYGDAVIRGAAGDQRVSAGLFEMSVEGGGMLHTYCVDMQTPTQKDAKYHETAWAGTSLGTNKDAGRIRWILRNSYPQVNDLAALAKKAGVRGQLTEQDAAAGTQVAIWRYSDAVDVDAVDPQAEQLADYLQKNARGEAEPKASLTLDPPAVSGRPGALLGPVTVHTDARSVTVSPPADALTIGVRIVDKDGEPVTTATDGSRLFFEVPEDAAADTVKLTAQASTTVPVGRAFVSDSRSQTQILAGSSESTVSATASATWALEGAIPALSARENCAKGGVDVTVANQDDEPFVFELAGAEYTVAGGKSRTVTVPVSEDQPYDFTVAGPGGFEQRFTGKLDCVTRAAETGTTTHTLSGPAPTPRRHLHRHQPGRNGSLQRHPVDHRHRDRPGRHRRSGPDHHPSQADPAGSVNTGSRVRAGSAGGARPSTDGVTRSHVCAPPPRGGPGLPGELPFVGTRARSSASSPHGRIAGRSRSGQCGASGRRGARSPGTDSPAQRAVTVSSHAVSAWKSGAARPLAGSIRWSRDGPGWAAATQRRSVGVISSSTQMKGWPAAHSTSERVFPCRPRGPSSGSASGHSSTGSRGSPMRGAMTSFASSIQVVAQTRRQSRAMRRAPSPGSRRFSRGFPGRRAGVAGRGSERDQGPVDIEKEERALRRAGHDGTVARHGVGSGIPGPGGARAAGGVGAVRERPGQGLRTERVSPGGGGRARWGVSAHCQISSCRTVSLG</sequence>
<dbReference type="AlphaFoldDB" id="A0AAT9HVZ5"/>
<reference evidence="4" key="2">
    <citation type="submission" date="2024-07" db="EMBL/GenBank/DDBJ databases">
        <title>Streptomyces haneummycinica sp. nov., a new antibiotic-producing actinobacterium isolated from marine sediment.</title>
        <authorList>
            <person name="Uemura M."/>
            <person name="Hamada M."/>
            <person name="Hirano S."/>
            <person name="Kobayashi K."/>
            <person name="Ohshiro T."/>
            <person name="Kobayashi T."/>
            <person name="Terahara T."/>
        </authorList>
    </citation>
    <scope>NUCLEOTIDE SEQUENCE</scope>
    <source>
        <strain evidence="4">KM77-8</strain>
    </source>
</reference>
<protein>
    <recommendedName>
        <fullName evidence="5">TQXA domain-containing protein</fullName>
    </recommendedName>
</protein>
<feature type="compositionally biased region" description="Gly residues" evidence="1">
    <location>
        <begin position="750"/>
        <end position="767"/>
    </location>
</feature>
<dbReference type="InterPro" id="IPR013552">
    <property type="entry name" value="Thioester_dom"/>
</dbReference>
<feature type="compositionally biased region" description="Low complexity" evidence="1">
    <location>
        <begin position="695"/>
        <end position="714"/>
    </location>
</feature>
<accession>A0AAT9HVZ5</accession>
<feature type="compositionally biased region" description="Polar residues" evidence="1">
    <location>
        <begin position="675"/>
        <end position="687"/>
    </location>
</feature>
<feature type="compositionally biased region" description="Low complexity" evidence="1">
    <location>
        <begin position="647"/>
        <end position="668"/>
    </location>
</feature>
<proteinExistence type="predicted"/>
<dbReference type="GO" id="GO:0004629">
    <property type="term" value="F:phospholipase C activity"/>
    <property type="evidence" value="ECO:0007669"/>
    <property type="project" value="InterPro"/>
</dbReference>